<dbReference type="Proteomes" id="UP000264062">
    <property type="component" value="Unassembled WGS sequence"/>
</dbReference>
<evidence type="ECO:0000313" key="2">
    <source>
        <dbReference type="Proteomes" id="UP000264062"/>
    </source>
</evidence>
<evidence type="ECO:0008006" key="3">
    <source>
        <dbReference type="Google" id="ProtNLM"/>
    </source>
</evidence>
<evidence type="ECO:0000313" key="1">
    <source>
        <dbReference type="EMBL" id="HAV92648.1"/>
    </source>
</evidence>
<organism evidence="1 2">
    <name type="scientific">candidate division WOR-3 bacterium</name>
    <dbReference type="NCBI Taxonomy" id="2052148"/>
    <lineage>
        <taxon>Bacteria</taxon>
        <taxon>Bacteria division WOR-3</taxon>
    </lineage>
</organism>
<comment type="caution">
    <text evidence="1">The sequence shown here is derived from an EMBL/GenBank/DDBJ whole genome shotgun (WGS) entry which is preliminary data.</text>
</comment>
<dbReference type="EMBL" id="DMZY01000168">
    <property type="protein sequence ID" value="HAV92648.1"/>
    <property type="molecule type" value="Genomic_DNA"/>
</dbReference>
<protein>
    <recommendedName>
        <fullName evidence="3">Class I SAM-dependent methyltransferase</fullName>
    </recommendedName>
</protein>
<dbReference type="Gene3D" id="2.20.25.110">
    <property type="entry name" value="S-adenosyl-L-methionine-dependent methyltransferases"/>
    <property type="match status" value="1"/>
</dbReference>
<name>A0A350HAT2_UNCW3</name>
<sequence>MYDTVNHLDEKDIIPFFLNTADSLKEGGIFMFDFNTDFGLNAFASHVQYRNGTNFKSIWNTSYDESTQICTLDLTIEEKDKEKKIVFQERAIDIEELDFAVSNSGFREKHFYHFLSTNGLKRTSERGMAVCVK</sequence>
<accession>A0A350HAT2</accession>
<gene>
    <name evidence="1" type="ORF">DCW38_05660</name>
</gene>
<dbReference type="InterPro" id="IPR029063">
    <property type="entry name" value="SAM-dependent_MTases_sf"/>
</dbReference>
<proteinExistence type="predicted"/>
<dbReference type="AlphaFoldDB" id="A0A350HAT2"/>
<reference evidence="1 2" key="1">
    <citation type="journal article" date="2018" name="Nat. Biotechnol.">
        <title>A standardized bacterial taxonomy based on genome phylogeny substantially revises the tree of life.</title>
        <authorList>
            <person name="Parks D.H."/>
            <person name="Chuvochina M."/>
            <person name="Waite D.W."/>
            <person name="Rinke C."/>
            <person name="Skarshewski A."/>
            <person name="Chaumeil P.A."/>
            <person name="Hugenholtz P."/>
        </authorList>
    </citation>
    <scope>NUCLEOTIDE SEQUENCE [LARGE SCALE GENOMIC DNA]</scope>
    <source>
        <strain evidence="1">UBA9956</strain>
    </source>
</reference>
<dbReference type="Gene3D" id="3.40.50.150">
    <property type="entry name" value="Vaccinia Virus protein VP39"/>
    <property type="match status" value="1"/>
</dbReference>
<dbReference type="SUPFAM" id="SSF53335">
    <property type="entry name" value="S-adenosyl-L-methionine-dependent methyltransferases"/>
    <property type="match status" value="1"/>
</dbReference>